<organism evidence="2">
    <name type="scientific">Leptocylindrus danicus</name>
    <dbReference type="NCBI Taxonomy" id="163516"/>
    <lineage>
        <taxon>Eukaryota</taxon>
        <taxon>Sar</taxon>
        <taxon>Stramenopiles</taxon>
        <taxon>Ochrophyta</taxon>
        <taxon>Bacillariophyta</taxon>
        <taxon>Coscinodiscophyceae</taxon>
        <taxon>Chaetocerotophycidae</taxon>
        <taxon>Leptocylindrales</taxon>
        <taxon>Leptocylindraceae</taxon>
        <taxon>Leptocylindrus</taxon>
    </lineage>
</organism>
<accession>A0A7S2PI47</accession>
<evidence type="ECO:0000256" key="1">
    <source>
        <dbReference type="SAM" id="MobiDB-lite"/>
    </source>
</evidence>
<name>A0A7S2PI47_9STRA</name>
<feature type="region of interest" description="Disordered" evidence="1">
    <location>
        <begin position="73"/>
        <end position="103"/>
    </location>
</feature>
<dbReference type="AlphaFoldDB" id="A0A7S2PI47"/>
<feature type="compositionally biased region" description="Low complexity" evidence="1">
    <location>
        <begin position="80"/>
        <end position="91"/>
    </location>
</feature>
<proteinExistence type="predicted"/>
<reference evidence="2" key="1">
    <citation type="submission" date="2021-01" db="EMBL/GenBank/DDBJ databases">
        <authorList>
            <person name="Corre E."/>
            <person name="Pelletier E."/>
            <person name="Niang G."/>
            <person name="Scheremetjew M."/>
            <person name="Finn R."/>
            <person name="Kale V."/>
            <person name="Holt S."/>
            <person name="Cochrane G."/>
            <person name="Meng A."/>
            <person name="Brown T."/>
            <person name="Cohen L."/>
        </authorList>
    </citation>
    <scope>NUCLEOTIDE SEQUENCE</scope>
    <source>
        <strain evidence="2">B650</strain>
    </source>
</reference>
<sequence>MRAESTFLLQPRRTIASAASGVPKILELVSIHLFVASISEPFPQILSQGDLFVLQELLRFPLKREVLREPLPAAVPNPKSSLLLGRSSPGSAPHSLPRYLPTS</sequence>
<dbReference type="EMBL" id="HBGY01026128">
    <property type="protein sequence ID" value="CAD9599404.1"/>
    <property type="molecule type" value="Transcribed_RNA"/>
</dbReference>
<gene>
    <name evidence="2" type="ORF">LDAN0321_LOCUS16157</name>
</gene>
<evidence type="ECO:0000313" key="2">
    <source>
        <dbReference type="EMBL" id="CAD9599404.1"/>
    </source>
</evidence>
<protein>
    <submittedName>
        <fullName evidence="2">Uncharacterized protein</fullName>
    </submittedName>
</protein>